<dbReference type="Proteomes" id="UP001569428">
    <property type="component" value="Unassembled WGS sequence"/>
</dbReference>
<dbReference type="InterPro" id="IPR029045">
    <property type="entry name" value="ClpP/crotonase-like_dom_sf"/>
</dbReference>
<gene>
    <name evidence="2" type="ORF">ACCI49_10320</name>
</gene>
<dbReference type="InterPro" id="IPR005151">
    <property type="entry name" value="Tail-specific_protease"/>
</dbReference>
<keyword evidence="3" id="KW-1185">Reference proteome</keyword>
<comment type="caution">
    <text evidence="2">The sequence shown here is derived from an EMBL/GenBank/DDBJ whole genome shotgun (WGS) entry which is preliminary data.</text>
</comment>
<evidence type="ECO:0000313" key="3">
    <source>
        <dbReference type="Proteomes" id="UP001569428"/>
    </source>
</evidence>
<sequence length="358" mass="40684">MEEPTRNEGWTKDLNFLLSEIKRLHVDPYHKTSAKQLEEHTKLIETNISNLTDQEIVFEFMQLLASVGNGHNFIVPTQSLKGTFSQLPIYFYWFNDGIYIVSADQSHKHLVGRKVISVEGLPINFVMEKISSINARDNEMQRYWLAPFYLSLPEVLKGLGIAADTNNVSLTLADENGSTEKVVLHGNPFSSTGFPTLPKLESSENPLYLKRKKENYWQLNNKEDNYLYIQFNTVAQKKSQSLQQFSKEIRKTINQDKIENIILDLRHNSGGNGSILPALTRTLIYFSEKNTKNKLFVIVGRNTFSAAHLLLADLNRLTDAIIVGKPSGSRPNHLGEAGWFKLPHSGAKFYTQVFPVLL</sequence>
<accession>A0ABV4P027</accession>
<reference evidence="2 3" key="1">
    <citation type="submission" date="2024-08" db="EMBL/GenBank/DDBJ databases">
        <authorList>
            <person name="Ishaq N."/>
        </authorList>
    </citation>
    <scope>NUCLEOTIDE SEQUENCE [LARGE SCALE GENOMIC DNA]</scope>
    <source>
        <strain evidence="2 3">DSM 18651</strain>
    </source>
</reference>
<dbReference type="SUPFAM" id="SSF52096">
    <property type="entry name" value="ClpP/crotonase"/>
    <property type="match status" value="1"/>
</dbReference>
<dbReference type="EMBL" id="JBGMEK010000019">
    <property type="protein sequence ID" value="MFA0811314.1"/>
    <property type="molecule type" value="Genomic_DNA"/>
</dbReference>
<evidence type="ECO:0000313" key="2">
    <source>
        <dbReference type="EMBL" id="MFA0811314.1"/>
    </source>
</evidence>
<evidence type="ECO:0000259" key="1">
    <source>
        <dbReference type="Pfam" id="PF03572"/>
    </source>
</evidence>
<protein>
    <submittedName>
        <fullName evidence="2">S41 family peptidase</fullName>
    </submittedName>
</protein>
<organism evidence="2 3">
    <name type="scientific">Microbulbifer epialgicus</name>
    <dbReference type="NCBI Taxonomy" id="393907"/>
    <lineage>
        <taxon>Bacteria</taxon>
        <taxon>Pseudomonadati</taxon>
        <taxon>Pseudomonadota</taxon>
        <taxon>Gammaproteobacteria</taxon>
        <taxon>Cellvibrionales</taxon>
        <taxon>Microbulbiferaceae</taxon>
        <taxon>Microbulbifer</taxon>
    </lineage>
</organism>
<dbReference type="RefSeq" id="WP_371838882.1">
    <property type="nucleotide sequence ID" value="NZ_JBGMEK010000019.1"/>
</dbReference>
<dbReference type="Pfam" id="PF03572">
    <property type="entry name" value="Peptidase_S41"/>
    <property type="match status" value="1"/>
</dbReference>
<dbReference type="Gene3D" id="3.90.226.10">
    <property type="entry name" value="2-enoyl-CoA Hydratase, Chain A, domain 1"/>
    <property type="match status" value="1"/>
</dbReference>
<name>A0ABV4P027_9GAMM</name>
<feature type="domain" description="Tail specific protease" evidence="1">
    <location>
        <begin position="226"/>
        <end position="274"/>
    </location>
</feature>
<proteinExistence type="predicted"/>